<proteinExistence type="predicted"/>
<dbReference type="InterPro" id="IPR050344">
    <property type="entry name" value="Peptidase_M1_aminopeptidases"/>
</dbReference>
<dbReference type="SUPFAM" id="SSF55486">
    <property type="entry name" value="Metalloproteases ('zincins'), catalytic domain"/>
    <property type="match status" value="1"/>
</dbReference>
<dbReference type="PANTHER" id="PTHR11533:SF174">
    <property type="entry name" value="PUROMYCIN-SENSITIVE AMINOPEPTIDASE-RELATED"/>
    <property type="match status" value="1"/>
</dbReference>
<dbReference type="GO" id="GO:0005615">
    <property type="term" value="C:extracellular space"/>
    <property type="evidence" value="ECO:0007669"/>
    <property type="project" value="TreeGrafter"/>
</dbReference>
<keyword evidence="1" id="KW-1133">Transmembrane helix</keyword>
<dbReference type="Gene3D" id="1.10.390.10">
    <property type="entry name" value="Neutral Protease Domain 2"/>
    <property type="match status" value="1"/>
</dbReference>
<feature type="domain" description="Peptidase M1 membrane alanine aminopeptidase" evidence="2">
    <location>
        <begin position="320"/>
        <end position="475"/>
    </location>
</feature>
<dbReference type="Pfam" id="PF01433">
    <property type="entry name" value="Peptidase_M1"/>
    <property type="match status" value="1"/>
</dbReference>
<dbReference type="AlphaFoldDB" id="A0A537LAE4"/>
<evidence type="ECO:0000256" key="1">
    <source>
        <dbReference type="SAM" id="Phobius"/>
    </source>
</evidence>
<dbReference type="InterPro" id="IPR014782">
    <property type="entry name" value="Peptidase_M1_dom"/>
</dbReference>
<organism evidence="3 4">
    <name type="scientific">Candidatus Segetimicrobium genomatis</name>
    <dbReference type="NCBI Taxonomy" id="2569760"/>
    <lineage>
        <taxon>Bacteria</taxon>
        <taxon>Bacillati</taxon>
        <taxon>Candidatus Sysuimicrobiota</taxon>
        <taxon>Candidatus Sysuimicrobiia</taxon>
        <taxon>Candidatus Sysuimicrobiales</taxon>
        <taxon>Candidatus Segetimicrobiaceae</taxon>
        <taxon>Candidatus Segetimicrobium</taxon>
    </lineage>
</organism>
<dbReference type="GO" id="GO:0043171">
    <property type="term" value="P:peptide catabolic process"/>
    <property type="evidence" value="ECO:0007669"/>
    <property type="project" value="TreeGrafter"/>
</dbReference>
<gene>
    <name evidence="3" type="ORF">E6G99_10205</name>
</gene>
<reference evidence="3 4" key="1">
    <citation type="journal article" date="2019" name="Nat. Microbiol.">
        <title>Mediterranean grassland soil C-N compound turnover is dependent on rainfall and depth, and is mediated by genomically divergent microorganisms.</title>
        <authorList>
            <person name="Diamond S."/>
            <person name="Andeer P.F."/>
            <person name="Li Z."/>
            <person name="Crits-Christoph A."/>
            <person name="Burstein D."/>
            <person name="Anantharaman K."/>
            <person name="Lane K.R."/>
            <person name="Thomas B.C."/>
            <person name="Pan C."/>
            <person name="Northen T.R."/>
            <person name="Banfield J.F."/>
        </authorList>
    </citation>
    <scope>NUCLEOTIDE SEQUENCE [LARGE SCALE GENOMIC DNA]</scope>
    <source>
        <strain evidence="3">NP_2</strain>
    </source>
</reference>
<evidence type="ECO:0000313" key="3">
    <source>
        <dbReference type="EMBL" id="TMJ04667.1"/>
    </source>
</evidence>
<feature type="transmembrane region" description="Helical" evidence="1">
    <location>
        <begin position="21"/>
        <end position="38"/>
    </location>
</feature>
<comment type="caution">
    <text evidence="3">The sequence shown here is derived from an EMBL/GenBank/DDBJ whole genome shotgun (WGS) entry which is preliminary data.</text>
</comment>
<dbReference type="GO" id="GO:0008270">
    <property type="term" value="F:zinc ion binding"/>
    <property type="evidence" value="ECO:0007669"/>
    <property type="project" value="InterPro"/>
</dbReference>
<dbReference type="GO" id="GO:0042277">
    <property type="term" value="F:peptide binding"/>
    <property type="evidence" value="ECO:0007669"/>
    <property type="project" value="TreeGrafter"/>
</dbReference>
<dbReference type="Proteomes" id="UP000318661">
    <property type="component" value="Unassembled WGS sequence"/>
</dbReference>
<name>A0A537LAE4_9BACT</name>
<evidence type="ECO:0000313" key="4">
    <source>
        <dbReference type="Proteomes" id="UP000318661"/>
    </source>
</evidence>
<keyword evidence="1" id="KW-0472">Membrane</keyword>
<dbReference type="PANTHER" id="PTHR11533">
    <property type="entry name" value="PROTEASE M1 ZINC METALLOPROTEASE"/>
    <property type="match status" value="1"/>
</dbReference>
<dbReference type="GO" id="GO:0005737">
    <property type="term" value="C:cytoplasm"/>
    <property type="evidence" value="ECO:0007669"/>
    <property type="project" value="TreeGrafter"/>
</dbReference>
<dbReference type="EMBL" id="VBAJ01000261">
    <property type="protein sequence ID" value="TMJ04667.1"/>
    <property type="molecule type" value="Genomic_DNA"/>
</dbReference>
<keyword evidence="1" id="KW-0812">Transmembrane</keyword>
<dbReference type="GO" id="GO:0016020">
    <property type="term" value="C:membrane"/>
    <property type="evidence" value="ECO:0007669"/>
    <property type="project" value="TreeGrafter"/>
</dbReference>
<protein>
    <submittedName>
        <fullName evidence="3">M1 family metallopeptidase</fullName>
    </submittedName>
</protein>
<evidence type="ECO:0000259" key="2">
    <source>
        <dbReference type="Pfam" id="PF01433"/>
    </source>
</evidence>
<sequence>MREMFSNDELRAASLRNPHRVVMIRVVGVAVLVAGLVLCPVPGSSQTTLDDLVIRAFDIDVSMSPVPLKYDTVGGQRRYAARGTLRGTTTAMLEVTAPSPVSTARFFFDSDVKLTSVTATRYRIASARRRDALTLTFTPALPAGARVAVTFAYEGRPLYIFDEFVLVSEGSLYPVLTSPFGDFSANLARVKLKLRIPDGYQIAGTGRQLGNEGGVRTWDTEVPVPWVAVAGGRRHTVRDRVIGGLRMQFYVPPGDDRNLDKLADFTGRAVGFYSTLLYPFPYSELRVVSVSDLGNSIGIGYPAFLLIDDRAFRNNLPGQLNRDSSLLHLMAHEAAHSYVPSQTVPKGVGFVWLSEGFAEYLSLMAVEALLGPGAFQQELQEERDDYAAVAGTSAEPSIAAITFANYHGQAAADVIYAKGSLVLHMLRSVLGDEAFRKGLAAYFTTFRGRAARVQDFQESMEQAAGQSLDWFFSEWIQGKALPDYTVTQVKSIPTAEGTFRTTATVRNLGTGRMPVELAFVMEGDTQVQKVDMPSGGSVTVTATTPKAVRLVEVDPNKWVIQKNYKNDVTLVR</sequence>
<dbReference type="GO" id="GO:0070006">
    <property type="term" value="F:metalloaminopeptidase activity"/>
    <property type="evidence" value="ECO:0007669"/>
    <property type="project" value="TreeGrafter"/>
</dbReference>
<dbReference type="InterPro" id="IPR027268">
    <property type="entry name" value="Peptidase_M4/M1_CTD_sf"/>
</dbReference>
<accession>A0A537LAE4</accession>